<evidence type="ECO:0000313" key="2">
    <source>
        <dbReference type="EMBL" id="MBJ3774616.1"/>
    </source>
</evidence>
<reference evidence="2" key="1">
    <citation type="submission" date="2020-12" db="EMBL/GenBank/DDBJ databases">
        <title>Bacterial taxonomy.</title>
        <authorList>
            <person name="Pan X."/>
        </authorList>
    </citation>
    <scope>NUCLEOTIDE SEQUENCE</scope>
    <source>
        <strain evidence="2">B2012</strain>
    </source>
</reference>
<dbReference type="PANTHER" id="PTHR34180:SF1">
    <property type="entry name" value="BETA-ALANYL-DOPAMINE_CARCININE HYDROLASE"/>
    <property type="match status" value="1"/>
</dbReference>
<feature type="domain" description="Peptidase C45 hydrolase" evidence="1">
    <location>
        <begin position="137"/>
        <end position="362"/>
    </location>
</feature>
<protein>
    <recommendedName>
        <fullName evidence="1">Peptidase C45 hydrolase domain-containing protein</fullName>
    </recommendedName>
</protein>
<dbReference type="RefSeq" id="WP_198880483.1">
    <property type="nucleotide sequence ID" value="NZ_JAEKJA010000001.1"/>
</dbReference>
<dbReference type="InterPro" id="IPR047794">
    <property type="entry name" value="C45_proenzyme-like"/>
</dbReference>
<dbReference type="EMBL" id="JAEKJA010000001">
    <property type="protein sequence ID" value="MBJ3774616.1"/>
    <property type="molecule type" value="Genomic_DNA"/>
</dbReference>
<sequence>MTPSLRAFPVLDLSGDDPEAHGRLHGERFTASVAHNLATYLARFEASGLDRDAAIAEGARWAGAIAEAAPAYAAEMRGIAAGAGRTLGEIALLNARYEIAFTLFGREARKADGPAAEPDGCTTAGLLGEACADGHTRLLQNWDWISTIRGHCLVLRVARREKPAFVALTEAGIVGGKMGLNAAGIGLVENGLAGAVDGKNPYEKPFHVRCREVLDGETLHDAMRPVVATRRTASANFVIGCATGEVIDLETSPDLATPLHPVDGVVSHSNHFLDPRHGPSQMERISPSTLFRAERLGRLLRRHAGRIGMAEIRAALADHTSYPHGICRHSDPKMPPVRQTMTLASVVLDLSARQMWIAEGTPCDTDYALIPLERESVRAGVAA</sequence>
<dbReference type="Proteomes" id="UP000609531">
    <property type="component" value="Unassembled WGS sequence"/>
</dbReference>
<dbReference type="Gene3D" id="3.60.60.10">
    <property type="entry name" value="Penicillin V Acylase, Chain A"/>
    <property type="match status" value="1"/>
</dbReference>
<name>A0A934IGL7_9HYPH</name>
<proteinExistence type="predicted"/>
<comment type="caution">
    <text evidence="2">The sequence shown here is derived from an EMBL/GenBank/DDBJ whole genome shotgun (WGS) entry which is preliminary data.</text>
</comment>
<organism evidence="2 3">
    <name type="scientific">Acuticoccus mangrovi</name>
    <dbReference type="NCBI Taxonomy" id="2796142"/>
    <lineage>
        <taxon>Bacteria</taxon>
        <taxon>Pseudomonadati</taxon>
        <taxon>Pseudomonadota</taxon>
        <taxon>Alphaproteobacteria</taxon>
        <taxon>Hyphomicrobiales</taxon>
        <taxon>Amorphaceae</taxon>
        <taxon>Acuticoccus</taxon>
    </lineage>
</organism>
<keyword evidence="3" id="KW-1185">Reference proteome</keyword>
<accession>A0A934IGL7</accession>
<dbReference type="InterPro" id="IPR047801">
    <property type="entry name" value="Peptidase_C45"/>
</dbReference>
<dbReference type="Pfam" id="PF03417">
    <property type="entry name" value="AAT"/>
    <property type="match status" value="1"/>
</dbReference>
<dbReference type="PANTHER" id="PTHR34180">
    <property type="entry name" value="PEPTIDASE C45"/>
    <property type="match status" value="1"/>
</dbReference>
<dbReference type="Gene3D" id="1.10.10.2120">
    <property type="match status" value="1"/>
</dbReference>
<evidence type="ECO:0000259" key="1">
    <source>
        <dbReference type="Pfam" id="PF03417"/>
    </source>
</evidence>
<dbReference type="AlphaFoldDB" id="A0A934IGL7"/>
<dbReference type="InterPro" id="IPR005079">
    <property type="entry name" value="Peptidase_C45_hydrolase"/>
</dbReference>
<gene>
    <name evidence="2" type="ORF">JCR33_02900</name>
</gene>
<dbReference type="NCBIfam" id="NF040521">
    <property type="entry name" value="C45_proenzyme"/>
    <property type="match status" value="1"/>
</dbReference>
<evidence type="ECO:0000313" key="3">
    <source>
        <dbReference type="Proteomes" id="UP000609531"/>
    </source>
</evidence>